<gene>
    <name evidence="7" type="ORF">Pmar_PMAR026008</name>
</gene>
<dbReference type="InterPro" id="IPR013126">
    <property type="entry name" value="Hsp_70_fam"/>
</dbReference>
<dbReference type="PANTHER" id="PTHR19375">
    <property type="entry name" value="HEAT SHOCK PROTEIN 70KDA"/>
    <property type="match status" value="1"/>
</dbReference>
<organism evidence="8">
    <name type="scientific">Perkinsus marinus (strain ATCC 50983 / TXsc)</name>
    <dbReference type="NCBI Taxonomy" id="423536"/>
    <lineage>
        <taxon>Eukaryota</taxon>
        <taxon>Sar</taxon>
        <taxon>Alveolata</taxon>
        <taxon>Perkinsozoa</taxon>
        <taxon>Perkinsea</taxon>
        <taxon>Perkinsida</taxon>
        <taxon>Perkinsidae</taxon>
        <taxon>Perkinsus</taxon>
    </lineage>
</organism>
<accession>C5LK64</accession>
<dbReference type="OrthoDB" id="331948at2759"/>
<dbReference type="AlphaFoldDB" id="C5LK64"/>
<proteinExistence type="inferred from homology"/>
<keyword evidence="8" id="KW-1185">Reference proteome</keyword>
<dbReference type="InterPro" id="IPR043129">
    <property type="entry name" value="ATPase_NBD"/>
</dbReference>
<feature type="chain" id="PRO_5002954881" evidence="6">
    <location>
        <begin position="18"/>
        <end position="659"/>
    </location>
</feature>
<dbReference type="InterPro" id="IPR036770">
    <property type="entry name" value="Ankyrin_rpt-contain_sf"/>
</dbReference>
<dbReference type="InterPro" id="IPR002110">
    <property type="entry name" value="Ankyrin_rpt"/>
</dbReference>
<evidence type="ECO:0000256" key="5">
    <source>
        <dbReference type="SAM" id="MobiDB-lite"/>
    </source>
</evidence>
<dbReference type="GO" id="GO:0005524">
    <property type="term" value="F:ATP binding"/>
    <property type="evidence" value="ECO:0007669"/>
    <property type="project" value="UniProtKB-KW"/>
</dbReference>
<feature type="repeat" description="ANK" evidence="3">
    <location>
        <begin position="586"/>
        <end position="618"/>
    </location>
</feature>
<dbReference type="PRINTS" id="PR00301">
    <property type="entry name" value="HEATSHOCK70"/>
</dbReference>
<feature type="region of interest" description="Disordered" evidence="5">
    <location>
        <begin position="408"/>
        <end position="430"/>
    </location>
</feature>
<keyword evidence="3" id="KW-0040">ANK repeat</keyword>
<protein>
    <submittedName>
        <fullName evidence="7">Heat shock protein, putative</fullName>
    </submittedName>
</protein>
<feature type="compositionally biased region" description="Low complexity" evidence="5">
    <location>
        <begin position="408"/>
        <end position="421"/>
    </location>
</feature>
<dbReference type="FunFam" id="3.30.420.40:FF:000026">
    <property type="entry name" value="Heat shock protein 70"/>
    <property type="match status" value="1"/>
</dbReference>
<dbReference type="EMBL" id="GG682743">
    <property type="protein sequence ID" value="EER02851.1"/>
    <property type="molecule type" value="Genomic_DNA"/>
</dbReference>
<dbReference type="SUPFAM" id="SSF53067">
    <property type="entry name" value="Actin-like ATPase domain"/>
    <property type="match status" value="1"/>
</dbReference>
<dbReference type="GeneID" id="9051190"/>
<dbReference type="PROSITE" id="PS00297">
    <property type="entry name" value="HSP70_1"/>
    <property type="match status" value="1"/>
</dbReference>
<dbReference type="Pfam" id="PF00012">
    <property type="entry name" value="HSP70"/>
    <property type="match status" value="1"/>
</dbReference>
<evidence type="ECO:0000313" key="8">
    <source>
        <dbReference type="Proteomes" id="UP000007800"/>
    </source>
</evidence>
<feature type="signal peptide" evidence="6">
    <location>
        <begin position="1"/>
        <end position="17"/>
    </location>
</feature>
<dbReference type="InterPro" id="IPR018181">
    <property type="entry name" value="Heat_shock_70_CS"/>
</dbReference>
<dbReference type="FunFam" id="3.30.30.30:FF:000001">
    <property type="entry name" value="heat shock 70 kDa protein-like"/>
    <property type="match status" value="1"/>
</dbReference>
<keyword evidence="1 4" id="KW-0547">Nucleotide-binding</keyword>
<dbReference type="Proteomes" id="UP000007800">
    <property type="component" value="Unassembled WGS sequence"/>
</dbReference>
<evidence type="ECO:0000256" key="4">
    <source>
        <dbReference type="RuleBase" id="RU003322"/>
    </source>
</evidence>
<name>C5LK64_PERM5</name>
<dbReference type="RefSeq" id="XP_002771035.1">
    <property type="nucleotide sequence ID" value="XM_002770989.1"/>
</dbReference>
<reference evidence="7 8" key="1">
    <citation type="submission" date="2008-07" db="EMBL/GenBank/DDBJ databases">
        <authorList>
            <person name="El-Sayed N."/>
            <person name="Caler E."/>
            <person name="Inman J."/>
            <person name="Amedeo P."/>
            <person name="Hass B."/>
            <person name="Wortman J."/>
        </authorList>
    </citation>
    <scope>NUCLEOTIDE SEQUENCE [LARGE SCALE GENOMIC DNA]</scope>
    <source>
        <strain evidence="8">ATCC 50983 / TXsc</strain>
    </source>
</reference>
<dbReference type="SUPFAM" id="SSF48403">
    <property type="entry name" value="Ankyrin repeat"/>
    <property type="match status" value="1"/>
</dbReference>
<dbReference type="PROSITE" id="PS50088">
    <property type="entry name" value="ANK_REPEAT"/>
    <property type="match status" value="1"/>
</dbReference>
<evidence type="ECO:0000256" key="1">
    <source>
        <dbReference type="ARBA" id="ARBA00022741"/>
    </source>
</evidence>
<evidence type="ECO:0000256" key="3">
    <source>
        <dbReference type="PROSITE-ProRule" id="PRU00023"/>
    </source>
</evidence>
<dbReference type="Gene3D" id="1.25.40.20">
    <property type="entry name" value="Ankyrin repeat-containing domain"/>
    <property type="match status" value="1"/>
</dbReference>
<dbReference type="GO" id="GO:0140662">
    <property type="term" value="F:ATP-dependent protein folding chaperone"/>
    <property type="evidence" value="ECO:0007669"/>
    <property type="project" value="InterPro"/>
</dbReference>
<dbReference type="SMART" id="SM00248">
    <property type="entry name" value="ANK"/>
    <property type="match status" value="3"/>
</dbReference>
<dbReference type="InParanoid" id="C5LK64"/>
<keyword evidence="7" id="KW-0346">Stress response</keyword>
<dbReference type="Pfam" id="PF12796">
    <property type="entry name" value="Ank_2"/>
    <property type="match status" value="1"/>
</dbReference>
<keyword evidence="2 4" id="KW-0067">ATP-binding</keyword>
<sequence length="659" mass="73449">MRLIIPIFACIASAVLGAKEEEKVSGPVVGIDLGTTYSCVGIYKNGRVEIIPNDQGNRITPSYVAFTDEERLVGEAAKNYVAVDPQNTVFDVKRLIGRRYSDKTVQRDKKLLPFSIIDKGGKPMIEIAVKGQKKALTPEEISAMVLTKMKETAENYLGTEVKNAVITVPAYFNDGQRQATKDAGAIAGLNVMRIINEPTAAAIAYARKAGFKTWTTHLRLHRVLVAAKESELTRELRLMRQPQRREAGPHPTPIVSLMPGIHLPALVATEDARKASEQLRKDLHLTPVELPPVTRRPVGTAEIPWLNIEPRAGSVSKSIFDSLAPASPSLRLSQGSSEAAVWTPRLVKCTPRRRCSRSRMAPVTRTTMMMLQSGDIRSSIGAESSLLAYASTTDDGWDAASLLMPDASSVRVPPSPRTTRMSPRRLKQKRRTLEQTVPMADVTPVDCQVLCNAVLERVYRQAWEIGRVNVSSRRQLQQQFRSTLDYSRCQELVKSSKKKQQRYRDSETVRTILAGPMARTLIEMPNVYGELPIMWAAKVFSRKLRLRTILSDGLTLLIVCAQFDNAAMMEWLWLTGGMFIDEKDHSGRTALHWAAYKGHRKSVQWLLSRGASLIERDIDGMTPLHLASMQGQKMVGSSIHHTSFDMIVKSWTSDSFSFN</sequence>
<dbReference type="PROSITE" id="PS50297">
    <property type="entry name" value="ANK_REP_REGION"/>
    <property type="match status" value="1"/>
</dbReference>
<comment type="similarity">
    <text evidence="4">Belongs to the heat shock protein 70 family.</text>
</comment>
<evidence type="ECO:0000256" key="2">
    <source>
        <dbReference type="ARBA" id="ARBA00022840"/>
    </source>
</evidence>
<keyword evidence="6" id="KW-0732">Signal</keyword>
<evidence type="ECO:0000256" key="6">
    <source>
        <dbReference type="SAM" id="SignalP"/>
    </source>
</evidence>
<evidence type="ECO:0000313" key="7">
    <source>
        <dbReference type="EMBL" id="EER02851.1"/>
    </source>
</evidence>
<dbReference type="Gene3D" id="3.30.420.40">
    <property type="match status" value="1"/>
</dbReference>